<reference evidence="6 7" key="2">
    <citation type="journal article" date="2018" name="Mol. Plant">
        <title>The genome of Artemisia annua provides insight into the evolution of Asteraceae family and artemisinin biosynthesis.</title>
        <authorList>
            <person name="Shen Q."/>
            <person name="Zhang L."/>
            <person name="Liao Z."/>
            <person name="Wang S."/>
            <person name="Yan T."/>
            <person name="Shi P."/>
            <person name="Liu M."/>
            <person name="Fu X."/>
            <person name="Pan Q."/>
            <person name="Wang Y."/>
            <person name="Lv Z."/>
            <person name="Lu X."/>
            <person name="Zhang F."/>
            <person name="Jiang W."/>
            <person name="Ma Y."/>
            <person name="Chen M."/>
            <person name="Hao X."/>
            <person name="Li L."/>
            <person name="Tang Y."/>
            <person name="Lv G."/>
            <person name="Zhou Y."/>
            <person name="Sun X."/>
            <person name="Brodelius P.E."/>
            <person name="Rose J.K.C."/>
            <person name="Tang K."/>
        </authorList>
    </citation>
    <scope>NUCLEOTIDE SEQUENCE [LARGE SCALE GENOMIC DNA]</scope>
    <source>
        <strain evidence="7">cv. Huhao1</strain>
        <tissue evidence="6">Leaf</tissue>
    </source>
</reference>
<dbReference type="PANTHER" id="PTHR33077">
    <property type="entry name" value="PROTEIN TIFY 4A-RELATED-RELATED"/>
    <property type="match status" value="1"/>
</dbReference>
<dbReference type="EMBL" id="PKPP01003217">
    <property type="protein sequence ID" value="PWA70567.1"/>
    <property type="molecule type" value="Genomic_DNA"/>
</dbReference>
<dbReference type="Proteomes" id="UP000245207">
    <property type="component" value="Unassembled WGS sequence"/>
</dbReference>
<dbReference type="AlphaFoldDB" id="A0A0N7AH43"/>
<feature type="domain" description="Tify" evidence="4">
    <location>
        <begin position="47"/>
        <end position="82"/>
    </location>
</feature>
<dbReference type="GO" id="GO:0005634">
    <property type="term" value="C:nucleus"/>
    <property type="evidence" value="ECO:0007669"/>
    <property type="project" value="UniProtKB-SubCell"/>
</dbReference>
<dbReference type="InterPro" id="IPR010399">
    <property type="entry name" value="Tify_dom"/>
</dbReference>
<protein>
    <recommendedName>
        <fullName evidence="2">Protein TIFY</fullName>
    </recommendedName>
    <alternativeName>
        <fullName evidence="2">Jasmonate ZIM domain-containing protein</fullName>
    </alternativeName>
</protein>
<dbReference type="PROSITE" id="PS51320">
    <property type="entry name" value="TIFY"/>
    <property type="match status" value="1"/>
</dbReference>
<evidence type="ECO:0000256" key="3">
    <source>
        <dbReference type="SAM" id="MobiDB-lite"/>
    </source>
</evidence>
<feature type="compositionally biased region" description="Polar residues" evidence="3">
    <location>
        <begin position="168"/>
        <end position="181"/>
    </location>
</feature>
<comment type="function">
    <text evidence="2">Repressor of jasmonate responses.</text>
</comment>
<dbReference type="InterPro" id="IPR018467">
    <property type="entry name" value="CCT_CS"/>
</dbReference>
<evidence type="ECO:0000313" key="6">
    <source>
        <dbReference type="EMBL" id="PWA70567.1"/>
    </source>
</evidence>
<dbReference type="STRING" id="35608.A0A0N7AH43"/>
<gene>
    <name evidence="5" type="primary">JAZ3</name>
    <name evidence="6" type="ORF">CTI12_AA289920</name>
</gene>
<evidence type="ECO:0000259" key="4">
    <source>
        <dbReference type="PROSITE" id="PS51320"/>
    </source>
</evidence>
<sequence length="187" mass="20322">MERDFMGLNSKEEAIETALLKSSAIQWSLSNGHEGLNYHHSTENKDSPRGPVQLTIFYKGMVNVYNDMSPEKAQAIMFLAGNGTMAQTQAQAHVTTPRTPADGLQMTPTSVGPSTGTSSATPTDTLKKMSSFRLMQSAVPQMRGASLARFLEKRRERVMASAPYSKGSMESSNKPESSNGPSKDDTK</sequence>
<reference evidence="5" key="1">
    <citation type="submission" date="2014-04" db="EMBL/GenBank/DDBJ databases">
        <title>Cloning and characterization of four JAZ genes in Artemisia annua.</title>
        <authorList>
            <person name="Shen Q."/>
            <person name="Lu X."/>
            <person name="Tang K."/>
        </authorList>
    </citation>
    <scope>NUCLEOTIDE SEQUENCE</scope>
</reference>
<dbReference type="GO" id="GO:0009611">
    <property type="term" value="P:response to wounding"/>
    <property type="evidence" value="ECO:0007669"/>
    <property type="project" value="UniProtKB-UniRule"/>
</dbReference>
<evidence type="ECO:0000256" key="1">
    <source>
        <dbReference type="ARBA" id="ARBA00008614"/>
    </source>
</evidence>
<dbReference type="Pfam" id="PF09425">
    <property type="entry name" value="Jas_motif"/>
    <property type="match status" value="1"/>
</dbReference>
<dbReference type="EMBL" id="KJ652001">
    <property type="protein sequence ID" value="AJK93414.1"/>
    <property type="molecule type" value="mRNA"/>
</dbReference>
<feature type="compositionally biased region" description="Low complexity" evidence="3">
    <location>
        <begin position="107"/>
        <end position="124"/>
    </location>
</feature>
<dbReference type="PANTHER" id="PTHR33077:SF90">
    <property type="entry name" value="PROTEIN TIFY 7"/>
    <property type="match status" value="1"/>
</dbReference>
<accession>A0A0N7AH43</accession>
<evidence type="ECO:0000313" key="5">
    <source>
        <dbReference type="EMBL" id="AJK93414.1"/>
    </source>
</evidence>
<evidence type="ECO:0000256" key="2">
    <source>
        <dbReference type="RuleBase" id="RU369065"/>
    </source>
</evidence>
<dbReference type="SMART" id="SM00979">
    <property type="entry name" value="TIFY"/>
    <property type="match status" value="1"/>
</dbReference>
<dbReference type="GO" id="GO:2000022">
    <property type="term" value="P:regulation of jasmonic acid mediated signaling pathway"/>
    <property type="evidence" value="ECO:0007669"/>
    <property type="project" value="UniProtKB-UniRule"/>
</dbReference>
<dbReference type="OrthoDB" id="1939212at2759"/>
<organism evidence="5">
    <name type="scientific">Artemisia annua</name>
    <name type="common">Sweet wormwood</name>
    <dbReference type="NCBI Taxonomy" id="35608"/>
    <lineage>
        <taxon>Eukaryota</taxon>
        <taxon>Viridiplantae</taxon>
        <taxon>Streptophyta</taxon>
        <taxon>Embryophyta</taxon>
        <taxon>Tracheophyta</taxon>
        <taxon>Spermatophyta</taxon>
        <taxon>Magnoliopsida</taxon>
        <taxon>eudicotyledons</taxon>
        <taxon>Gunneridae</taxon>
        <taxon>Pentapetalae</taxon>
        <taxon>asterids</taxon>
        <taxon>campanulids</taxon>
        <taxon>Asterales</taxon>
        <taxon>Asteraceae</taxon>
        <taxon>Asteroideae</taxon>
        <taxon>Anthemideae</taxon>
        <taxon>Artemisiinae</taxon>
        <taxon>Artemisia</taxon>
    </lineage>
</organism>
<proteinExistence type="evidence at transcript level"/>
<keyword evidence="2" id="KW-0539">Nucleus</keyword>
<dbReference type="InterPro" id="IPR040390">
    <property type="entry name" value="TIFY/JAZ"/>
</dbReference>
<name>A0A0N7AH43_ARTAN</name>
<comment type="similarity">
    <text evidence="1 2">Belongs to the TIFY/JAZ family.</text>
</comment>
<feature type="region of interest" description="Disordered" evidence="3">
    <location>
        <begin position="158"/>
        <end position="187"/>
    </location>
</feature>
<dbReference type="GO" id="GO:0031347">
    <property type="term" value="P:regulation of defense response"/>
    <property type="evidence" value="ECO:0007669"/>
    <property type="project" value="UniProtKB-UniRule"/>
</dbReference>
<comment type="domain">
    <text evidence="2">The jas domain is required for interaction with COI1.</text>
</comment>
<feature type="region of interest" description="Disordered" evidence="3">
    <location>
        <begin position="98"/>
        <end position="124"/>
    </location>
</feature>
<evidence type="ECO:0000313" key="7">
    <source>
        <dbReference type="Proteomes" id="UP000245207"/>
    </source>
</evidence>
<comment type="subcellular location">
    <subcellularLocation>
        <location evidence="2">Nucleus</location>
    </subcellularLocation>
</comment>
<keyword evidence="2" id="KW-1184">Jasmonic acid signaling pathway</keyword>
<dbReference type="Pfam" id="PF06200">
    <property type="entry name" value="tify"/>
    <property type="match status" value="1"/>
</dbReference>
<keyword evidence="7" id="KW-1185">Reference proteome</keyword>